<sequence length="192" mass="22109">MGLLSIIRKQKQKEKEMRFLVLGLDNAGKTTILKRLNGEDVHSISPTLGFKIYSMDYKSFHLNIWDVGGQKTIRNYWKNYFEETDAVIWVVDSGDVDRLDDCRKEFKQILFEEKLMGAAVLIFCNKCDLEGALPVEKIQEYLQLSGPEFETRYWSIVSCSAITGEGIQEGFDWLVEHTFAGMQEMENPSECT</sequence>
<dbReference type="GO" id="GO:0003924">
    <property type="term" value="F:GTPase activity"/>
    <property type="evidence" value="ECO:0007669"/>
    <property type="project" value="InterPro"/>
</dbReference>
<protein>
    <recommendedName>
        <fullName evidence="6">ADP-ribosylation factor-like protein 2</fullName>
    </recommendedName>
</protein>
<evidence type="ECO:0000256" key="2">
    <source>
        <dbReference type="ARBA" id="ARBA00022707"/>
    </source>
</evidence>
<gene>
    <name evidence="10" type="ORF">AV274_2002</name>
</gene>
<keyword evidence="8" id="KW-0479">Metal-binding</keyword>
<evidence type="ECO:0000256" key="5">
    <source>
        <dbReference type="ARBA" id="ARBA00023288"/>
    </source>
</evidence>
<evidence type="ECO:0000256" key="3">
    <source>
        <dbReference type="ARBA" id="ARBA00022741"/>
    </source>
</evidence>
<feature type="binding site" evidence="8">
    <location>
        <position position="47"/>
    </location>
    <ligand>
        <name>Mg(2+)</name>
        <dbReference type="ChEBI" id="CHEBI:18420"/>
    </ligand>
</feature>
<dbReference type="InterPro" id="IPR006689">
    <property type="entry name" value="Small_GTPase_ARF/SAR"/>
</dbReference>
<dbReference type="Pfam" id="PF00025">
    <property type="entry name" value="Arf"/>
    <property type="match status" value="1"/>
</dbReference>
<dbReference type="SMART" id="SM00178">
    <property type="entry name" value="SAR"/>
    <property type="match status" value="1"/>
</dbReference>
<evidence type="ECO:0000256" key="7">
    <source>
        <dbReference type="PIRSR" id="PIRSR606689-1"/>
    </source>
</evidence>
<proteinExistence type="inferred from homology"/>
<keyword evidence="8" id="KW-0460">Magnesium</keyword>
<dbReference type="InterPro" id="IPR045873">
    <property type="entry name" value="Arl2"/>
</dbReference>
<dbReference type="InterPro" id="IPR005225">
    <property type="entry name" value="Small_GTP-bd"/>
</dbReference>
<comment type="similarity">
    <text evidence="1 9">Belongs to the small GTPase superfamily. Arf family.</text>
</comment>
<evidence type="ECO:0000256" key="8">
    <source>
        <dbReference type="PIRSR" id="PIRSR606689-2"/>
    </source>
</evidence>
<reference evidence="10 11" key="1">
    <citation type="submission" date="2016-05" db="EMBL/GenBank/DDBJ databases">
        <title>Nuclear genome of Blastocystis sp. subtype 1 NandII.</title>
        <authorList>
            <person name="Gentekaki E."/>
            <person name="Curtis B."/>
            <person name="Stairs C."/>
            <person name="Eme L."/>
            <person name="Herman E."/>
            <person name="Klimes V."/>
            <person name="Arias M.C."/>
            <person name="Elias M."/>
            <person name="Hilliou F."/>
            <person name="Klute M."/>
            <person name="Malik S.-B."/>
            <person name="Pightling A."/>
            <person name="Rachubinski R."/>
            <person name="Salas D."/>
            <person name="Schlacht A."/>
            <person name="Suga H."/>
            <person name="Archibald J."/>
            <person name="Ball S.G."/>
            <person name="Clark G."/>
            <person name="Dacks J."/>
            <person name="Van Der Giezen M."/>
            <person name="Tsaousis A."/>
            <person name="Roger A."/>
        </authorList>
    </citation>
    <scope>NUCLEOTIDE SEQUENCE [LARGE SCALE GENOMIC DNA]</scope>
    <source>
        <strain evidence="11">ATCC 50177 / NandII</strain>
    </source>
</reference>
<dbReference type="PROSITE" id="PS51417">
    <property type="entry name" value="ARF"/>
    <property type="match status" value="1"/>
</dbReference>
<organism evidence="10 11">
    <name type="scientific">Blastocystis sp. subtype 1 (strain ATCC 50177 / NandII)</name>
    <dbReference type="NCBI Taxonomy" id="478820"/>
    <lineage>
        <taxon>Eukaryota</taxon>
        <taxon>Sar</taxon>
        <taxon>Stramenopiles</taxon>
        <taxon>Bigyra</taxon>
        <taxon>Opalozoa</taxon>
        <taxon>Opalinata</taxon>
        <taxon>Blastocystidae</taxon>
        <taxon>Blastocystis</taxon>
    </lineage>
</organism>
<dbReference type="PRINTS" id="PR00328">
    <property type="entry name" value="SAR1GTPBP"/>
</dbReference>
<dbReference type="FunFam" id="3.40.50.300:FF:000393">
    <property type="entry name" value="ADP-ribosylation factor-like 2, arl2"/>
    <property type="match status" value="1"/>
</dbReference>
<dbReference type="GO" id="GO:0046872">
    <property type="term" value="F:metal ion binding"/>
    <property type="evidence" value="ECO:0007669"/>
    <property type="project" value="UniProtKB-KW"/>
</dbReference>
<dbReference type="Proteomes" id="UP000078348">
    <property type="component" value="Unassembled WGS sequence"/>
</dbReference>
<feature type="binding site" evidence="8">
    <location>
        <position position="30"/>
    </location>
    <ligand>
        <name>Mg(2+)</name>
        <dbReference type="ChEBI" id="CHEBI:18420"/>
    </ligand>
</feature>
<dbReference type="PANTHER" id="PTHR45697">
    <property type="entry name" value="ADP-RIBOSYLATION FACTOR-LIKE PROTEIN 2-RELATED"/>
    <property type="match status" value="1"/>
</dbReference>
<feature type="binding site" evidence="7">
    <location>
        <position position="69"/>
    </location>
    <ligand>
        <name>GTP</name>
        <dbReference type="ChEBI" id="CHEBI:37565"/>
    </ligand>
</feature>
<feature type="binding site" evidence="7">
    <location>
        <begin position="23"/>
        <end position="30"/>
    </location>
    <ligand>
        <name>GTP</name>
        <dbReference type="ChEBI" id="CHEBI:37565"/>
    </ligand>
</feature>
<name>A0A196SK19_BLAHN</name>
<dbReference type="OrthoDB" id="2011769at2759"/>
<keyword evidence="4 7" id="KW-0342">GTP-binding</keyword>
<dbReference type="SUPFAM" id="SSF52540">
    <property type="entry name" value="P-loop containing nucleoside triphosphate hydrolases"/>
    <property type="match status" value="1"/>
</dbReference>
<accession>A0A196SK19</accession>
<keyword evidence="3 7" id="KW-0547">Nucleotide-binding</keyword>
<evidence type="ECO:0000256" key="1">
    <source>
        <dbReference type="ARBA" id="ARBA00010290"/>
    </source>
</evidence>
<evidence type="ECO:0000256" key="4">
    <source>
        <dbReference type="ARBA" id="ARBA00023134"/>
    </source>
</evidence>
<dbReference type="STRING" id="478820.A0A196SK19"/>
<keyword evidence="5" id="KW-0449">Lipoprotein</keyword>
<evidence type="ECO:0000313" key="11">
    <source>
        <dbReference type="Proteomes" id="UP000078348"/>
    </source>
</evidence>
<feature type="binding site" evidence="7">
    <location>
        <begin position="125"/>
        <end position="128"/>
    </location>
    <ligand>
        <name>GTP</name>
        <dbReference type="ChEBI" id="CHEBI:37565"/>
    </ligand>
</feature>
<dbReference type="Gene3D" id="3.40.50.300">
    <property type="entry name" value="P-loop containing nucleotide triphosphate hydrolases"/>
    <property type="match status" value="1"/>
</dbReference>
<evidence type="ECO:0000256" key="6">
    <source>
        <dbReference type="ARBA" id="ARBA00026198"/>
    </source>
</evidence>
<keyword evidence="11" id="KW-1185">Reference proteome</keyword>
<dbReference type="InterPro" id="IPR027417">
    <property type="entry name" value="P-loop_NTPase"/>
</dbReference>
<dbReference type="EMBL" id="LXWW01000091">
    <property type="protein sequence ID" value="OAO16269.1"/>
    <property type="molecule type" value="Genomic_DNA"/>
</dbReference>
<dbReference type="SMART" id="SM00175">
    <property type="entry name" value="RAB"/>
    <property type="match status" value="1"/>
</dbReference>
<dbReference type="CDD" id="cd04154">
    <property type="entry name" value="Arl2"/>
    <property type="match status" value="1"/>
</dbReference>
<dbReference type="NCBIfam" id="TIGR00231">
    <property type="entry name" value="small_GTP"/>
    <property type="match status" value="1"/>
</dbReference>
<evidence type="ECO:0000313" key="10">
    <source>
        <dbReference type="EMBL" id="OAO16269.1"/>
    </source>
</evidence>
<dbReference type="InterPro" id="IPR044612">
    <property type="entry name" value="ARL2/3"/>
</dbReference>
<dbReference type="GO" id="GO:0005525">
    <property type="term" value="F:GTP binding"/>
    <property type="evidence" value="ECO:0007669"/>
    <property type="project" value="UniProtKB-KW"/>
</dbReference>
<comment type="caution">
    <text evidence="10">The sequence shown here is derived from an EMBL/GenBank/DDBJ whole genome shotgun (WGS) entry which is preliminary data.</text>
</comment>
<dbReference type="AlphaFoldDB" id="A0A196SK19"/>
<evidence type="ECO:0000256" key="9">
    <source>
        <dbReference type="RuleBase" id="RU003925"/>
    </source>
</evidence>
<keyword evidence="2" id="KW-0519">Myristate</keyword>
<dbReference type="SMART" id="SM00177">
    <property type="entry name" value="ARF"/>
    <property type="match status" value="1"/>
</dbReference>